<comment type="caution">
    <text evidence="1">The sequence shown here is derived from an EMBL/GenBank/DDBJ whole genome shotgun (WGS) entry which is preliminary data.</text>
</comment>
<reference evidence="1 2" key="1">
    <citation type="submission" date="2017-09" db="EMBL/GenBank/DDBJ databases">
        <title>Metagenomic Analysis Reveals Denitrifying Candidatus Accumulibacter and Flanking Population as a Source of N2O.</title>
        <authorList>
            <person name="Gao H."/>
            <person name="Mao Y."/>
            <person name="Zhao X."/>
            <person name="Liu W.-T."/>
            <person name="Zhang T."/>
            <person name="Wells G."/>
        </authorList>
    </citation>
    <scope>NUCLEOTIDE SEQUENCE [LARGE SCALE GENOMIC DNA]</scope>
    <source>
        <strain evidence="1">CANDO_2_IC</strain>
    </source>
</reference>
<gene>
    <name evidence="1" type="ORF">CRU78_11070</name>
</gene>
<dbReference type="EMBL" id="PDHS01000252">
    <property type="protein sequence ID" value="MQM31023.1"/>
    <property type="molecule type" value="Genomic_DNA"/>
</dbReference>
<organism evidence="1 2">
    <name type="scientific">Candidatus Accumulibacter phosphatis</name>
    <dbReference type="NCBI Taxonomy" id="327160"/>
    <lineage>
        <taxon>Bacteria</taxon>
        <taxon>Pseudomonadati</taxon>
        <taxon>Pseudomonadota</taxon>
        <taxon>Betaproteobacteria</taxon>
        <taxon>Candidatus Accumulibacter</taxon>
    </lineage>
</organism>
<accession>A0A6A7RTW8</accession>
<dbReference type="Proteomes" id="UP000342300">
    <property type="component" value="Unassembled WGS sequence"/>
</dbReference>
<dbReference type="AlphaFoldDB" id="A0A6A7RTW8"/>
<evidence type="ECO:0000313" key="1">
    <source>
        <dbReference type="EMBL" id="MQM31023.1"/>
    </source>
</evidence>
<evidence type="ECO:0000313" key="2">
    <source>
        <dbReference type="Proteomes" id="UP000342300"/>
    </source>
</evidence>
<proteinExistence type="predicted"/>
<protein>
    <submittedName>
        <fullName evidence="1">Uncharacterized protein</fullName>
    </submittedName>
</protein>
<name>A0A6A7RTW8_9PROT</name>
<sequence>MANWAGDEFGGVELGHGRLRLRLIKLGDGVGELRIGSMETFAASHLEIDAAAELLGIDEIIGILINEADR</sequence>